<dbReference type="Proteomes" id="UP000033140">
    <property type="component" value="Unassembled WGS sequence"/>
</dbReference>
<comment type="caution">
    <text evidence="3">The sequence shown here is derived from an EMBL/GenBank/DDBJ whole genome shotgun (WGS) entry which is preliminary data.</text>
</comment>
<reference evidence="3 4" key="3">
    <citation type="journal article" date="2015" name="Genome Announc.">
        <title>Draft Genome Sequence of the Archiascomycetous Yeast Saitoella complicata.</title>
        <authorList>
            <person name="Yamauchi K."/>
            <person name="Kondo S."/>
            <person name="Hamamoto M."/>
            <person name="Takahashi Y."/>
            <person name="Ogura Y."/>
            <person name="Hayashi T."/>
            <person name="Nishida H."/>
        </authorList>
    </citation>
    <scope>NUCLEOTIDE SEQUENCE [LARGE SCALE GENOMIC DNA]</scope>
    <source>
        <strain evidence="3 4">NRRL Y-17804</strain>
    </source>
</reference>
<evidence type="ECO:0000313" key="3">
    <source>
        <dbReference type="EMBL" id="GAO46366.1"/>
    </source>
</evidence>
<feature type="domain" description="Shieldin complex subunit 2 first OB fold" evidence="2">
    <location>
        <begin position="154"/>
        <end position="241"/>
    </location>
</feature>
<dbReference type="SUPFAM" id="SSF50249">
    <property type="entry name" value="Nucleic acid-binding proteins"/>
    <property type="match status" value="1"/>
</dbReference>
<evidence type="ECO:0000256" key="1">
    <source>
        <dbReference type="SAM" id="MobiDB-lite"/>
    </source>
</evidence>
<dbReference type="AlphaFoldDB" id="A0A0E9N9I8"/>
<gene>
    <name evidence="3" type="ORF">G7K_0597-t1</name>
</gene>
<reference evidence="3 4" key="1">
    <citation type="journal article" date="2011" name="J. Gen. Appl. Microbiol.">
        <title>Draft genome sequencing of the enigmatic yeast Saitoella complicata.</title>
        <authorList>
            <person name="Nishida H."/>
            <person name="Hamamoto M."/>
            <person name="Sugiyama J."/>
        </authorList>
    </citation>
    <scope>NUCLEOTIDE SEQUENCE [LARGE SCALE GENOMIC DNA]</scope>
    <source>
        <strain evidence="3 4">NRRL Y-17804</strain>
    </source>
</reference>
<reference evidence="3 4" key="2">
    <citation type="journal article" date="2014" name="J. Gen. Appl. Microbiol.">
        <title>The early diverging ascomycetous budding yeast Saitoella complicata has three histone deacetylases belonging to the Clr6, Hos2, and Rpd3 lineages.</title>
        <authorList>
            <person name="Nishida H."/>
            <person name="Matsumoto T."/>
            <person name="Kondo S."/>
            <person name="Hamamoto M."/>
            <person name="Yoshikawa H."/>
        </authorList>
    </citation>
    <scope>NUCLEOTIDE SEQUENCE [LARGE SCALE GENOMIC DNA]</scope>
    <source>
        <strain evidence="3 4">NRRL Y-17804</strain>
    </source>
</reference>
<evidence type="ECO:0000313" key="4">
    <source>
        <dbReference type="Proteomes" id="UP000033140"/>
    </source>
</evidence>
<dbReference type="InterPro" id="IPR049507">
    <property type="entry name" value="SHLD2_OB1"/>
</dbReference>
<sequence>MTGRVIVFVGAPTATELLDTWSPHEDASGQAKDATPSNGGPRWRRLDIPDKVRFPEASPLEEVRFLSSSFPETQLHAEETRWTPHTPLETYIEQSFAIFEDEGPQLDVGERSHTILQADTQPIDTSMVLTLTPMPAYTFDIRIPDLEDLPSQKMIAQGTYKHHEFSILVAIIDIGQTAVVRTKKGEDLEIARLVVGDPTVSALEVSLWGWTAEWAKEFRRQDIILFEGLGLQSFENRVSASTRRNRTRCSLLYRTQRLHREDDQWRPNLAGHDEQTKRVRELRDWVLRFVHSDASLSQSHGFWIRRALACSLDPNQQQRYTNFKGVQMKSR</sequence>
<dbReference type="InterPro" id="IPR012340">
    <property type="entry name" value="NA-bd_OB-fold"/>
</dbReference>
<evidence type="ECO:0000259" key="2">
    <source>
        <dbReference type="Pfam" id="PF21669"/>
    </source>
</evidence>
<dbReference type="EMBL" id="BACD03000003">
    <property type="protein sequence ID" value="GAO46366.1"/>
    <property type="molecule type" value="Genomic_DNA"/>
</dbReference>
<dbReference type="Pfam" id="PF21669">
    <property type="entry name" value="SHLD2_OB1"/>
    <property type="match status" value="1"/>
</dbReference>
<organism evidence="3 4">
    <name type="scientific">Saitoella complicata (strain BCRC 22490 / CBS 7301 / JCM 7358 / NBRC 10748 / NRRL Y-17804)</name>
    <dbReference type="NCBI Taxonomy" id="698492"/>
    <lineage>
        <taxon>Eukaryota</taxon>
        <taxon>Fungi</taxon>
        <taxon>Dikarya</taxon>
        <taxon>Ascomycota</taxon>
        <taxon>Taphrinomycotina</taxon>
        <taxon>Taphrinomycotina incertae sedis</taxon>
        <taxon>Saitoella</taxon>
    </lineage>
</organism>
<accession>A0A0E9N9I8</accession>
<dbReference type="Gene3D" id="2.40.50.140">
    <property type="entry name" value="Nucleic acid-binding proteins"/>
    <property type="match status" value="1"/>
</dbReference>
<proteinExistence type="predicted"/>
<feature type="region of interest" description="Disordered" evidence="1">
    <location>
        <begin position="22"/>
        <end position="44"/>
    </location>
</feature>
<keyword evidence="4" id="KW-1185">Reference proteome</keyword>
<name>A0A0E9N9I8_SAICN</name>
<protein>
    <recommendedName>
        <fullName evidence="2">Shieldin complex subunit 2 first OB fold domain-containing protein</fullName>
    </recommendedName>
</protein>